<keyword evidence="6" id="KW-0560">Oxidoreductase</keyword>
<dbReference type="PROSITE" id="PS51404">
    <property type="entry name" value="DYP_PEROXIDASE"/>
    <property type="match status" value="1"/>
</dbReference>
<evidence type="ECO:0000256" key="6">
    <source>
        <dbReference type="ARBA" id="ARBA00023002"/>
    </source>
</evidence>
<gene>
    <name evidence="11" type="ORF">MUN79_29690</name>
</gene>
<dbReference type="InterPro" id="IPR011008">
    <property type="entry name" value="Dimeric_a/b-barrel"/>
</dbReference>
<protein>
    <submittedName>
        <fullName evidence="11">Dyp-type peroxidase</fullName>
    </submittedName>
</protein>
<dbReference type="GO" id="GO:0004601">
    <property type="term" value="F:peroxidase activity"/>
    <property type="evidence" value="ECO:0007669"/>
    <property type="project" value="UniProtKB-KW"/>
</dbReference>
<dbReference type="Pfam" id="PF20628">
    <property type="entry name" value="Dyp_perox_C"/>
    <property type="match status" value="1"/>
</dbReference>
<dbReference type="InterPro" id="IPR006314">
    <property type="entry name" value="Dyp_peroxidase"/>
</dbReference>
<keyword evidence="7" id="KW-0408">Iron</keyword>
<keyword evidence="11" id="KW-0614">Plasmid</keyword>
<keyword evidence="3" id="KW-0349">Heme</keyword>
<evidence type="ECO:0000256" key="3">
    <source>
        <dbReference type="ARBA" id="ARBA00022617"/>
    </source>
</evidence>
<feature type="region of interest" description="Disordered" evidence="8">
    <location>
        <begin position="1"/>
        <end position="31"/>
    </location>
</feature>
<dbReference type="GO" id="GO:0046872">
    <property type="term" value="F:metal ion binding"/>
    <property type="evidence" value="ECO:0007669"/>
    <property type="project" value="UniProtKB-KW"/>
</dbReference>
<keyword evidence="4" id="KW-0479">Metal-binding</keyword>
<dbReference type="Pfam" id="PF04261">
    <property type="entry name" value="Dyp_perox_N"/>
    <property type="match status" value="1"/>
</dbReference>
<feature type="region of interest" description="Disordered" evidence="8">
    <location>
        <begin position="258"/>
        <end position="289"/>
    </location>
</feature>
<evidence type="ECO:0000256" key="1">
    <source>
        <dbReference type="ARBA" id="ARBA00001970"/>
    </source>
</evidence>
<evidence type="ECO:0000256" key="7">
    <source>
        <dbReference type="ARBA" id="ARBA00023004"/>
    </source>
</evidence>
<evidence type="ECO:0000256" key="4">
    <source>
        <dbReference type="ARBA" id="ARBA00022723"/>
    </source>
</evidence>
<accession>A0A8T9QCD1</accession>
<dbReference type="GO" id="GO:0020037">
    <property type="term" value="F:heme binding"/>
    <property type="evidence" value="ECO:0007669"/>
    <property type="project" value="InterPro"/>
</dbReference>
<dbReference type="Proteomes" id="UP000831796">
    <property type="component" value="Plasmid unnamed2"/>
</dbReference>
<keyword evidence="2 11" id="KW-0575">Peroxidase</keyword>
<evidence type="ECO:0000256" key="5">
    <source>
        <dbReference type="ARBA" id="ARBA00022729"/>
    </source>
</evidence>
<evidence type="ECO:0000313" key="12">
    <source>
        <dbReference type="Proteomes" id="UP000831796"/>
    </source>
</evidence>
<dbReference type="InterPro" id="IPR048327">
    <property type="entry name" value="Dyp_perox_N"/>
</dbReference>
<dbReference type="AlphaFoldDB" id="A0A8T9QCD1"/>
<comment type="cofactor">
    <cofactor evidence="1">
        <name>heme b</name>
        <dbReference type="ChEBI" id="CHEBI:60344"/>
    </cofactor>
</comment>
<dbReference type="GO" id="GO:0005829">
    <property type="term" value="C:cytosol"/>
    <property type="evidence" value="ECO:0007669"/>
    <property type="project" value="TreeGrafter"/>
</dbReference>
<dbReference type="RefSeq" id="WP_244678587.1">
    <property type="nucleotide sequence ID" value="NZ_CP095048.1"/>
</dbReference>
<dbReference type="PANTHER" id="PTHR30521">
    <property type="entry name" value="DEFERROCHELATASE/PEROXIDASE"/>
    <property type="match status" value="1"/>
</dbReference>
<reference evidence="11" key="1">
    <citation type="submission" date="2022-04" db="EMBL/GenBank/DDBJ databases">
        <title>Hymenobacter sp. isolated from the air.</title>
        <authorList>
            <person name="Won M."/>
            <person name="Lee C.-M."/>
            <person name="Woen H.-Y."/>
            <person name="Kwon S.-W."/>
        </authorList>
    </citation>
    <scope>NUCLEOTIDE SEQUENCE</scope>
    <source>
        <strain evidence="11">5116S-3</strain>
        <plasmid evidence="11">unnamed2</plasmid>
    </source>
</reference>
<evidence type="ECO:0000259" key="10">
    <source>
        <dbReference type="Pfam" id="PF20628"/>
    </source>
</evidence>
<keyword evidence="5" id="KW-0732">Signal</keyword>
<keyword evidence="12" id="KW-1185">Reference proteome</keyword>
<feature type="domain" description="Dyp-type peroxidase C-terminal" evidence="10">
    <location>
        <begin position="198"/>
        <end position="256"/>
    </location>
</feature>
<evidence type="ECO:0000313" key="11">
    <source>
        <dbReference type="EMBL" id="UOQ75254.1"/>
    </source>
</evidence>
<sequence>MTSPTAFRPEKPQPRLDGPFQPGITDPQWPIEPPAGVDAARYEVERAGRINPQRFLTVVAADVQAPDRGALEQVLRNLTRFARYEMARHPVNNHVPVLEYLPPNYRVTVTVALGASLFATAHGDDRFQLAAFRPHWLKTMPRVTGDAYEPAEHMTDFLFVIASDHPYVNMAIARSLIHGYVDKRLVIRRVEQGFSRPDKRELLRFDDGVDNLSNARELELDRHVYIQAQDEEPAWCRNGTYLAWRKIRENLPVWEAFRPPTPASSEQAEPRHASDQPIEKRPRQPSRKT</sequence>
<name>A0A8T9QCD1_9BACT</name>
<evidence type="ECO:0000256" key="2">
    <source>
        <dbReference type="ARBA" id="ARBA00022559"/>
    </source>
</evidence>
<feature type="domain" description="Dyp-type peroxidase N-terminal" evidence="9">
    <location>
        <begin position="53"/>
        <end position="194"/>
    </location>
</feature>
<evidence type="ECO:0000259" key="9">
    <source>
        <dbReference type="Pfam" id="PF04261"/>
    </source>
</evidence>
<proteinExistence type="predicted"/>
<dbReference type="EMBL" id="CP095048">
    <property type="protein sequence ID" value="UOQ75254.1"/>
    <property type="molecule type" value="Genomic_DNA"/>
</dbReference>
<dbReference type="KEGG" id="hcu:MUN79_29690"/>
<organism evidence="11 12">
    <name type="scientific">Hymenobacter cellulosilyticus</name>
    <dbReference type="NCBI Taxonomy" id="2932248"/>
    <lineage>
        <taxon>Bacteria</taxon>
        <taxon>Pseudomonadati</taxon>
        <taxon>Bacteroidota</taxon>
        <taxon>Cytophagia</taxon>
        <taxon>Cytophagales</taxon>
        <taxon>Hymenobacteraceae</taxon>
        <taxon>Hymenobacter</taxon>
    </lineage>
</organism>
<geneLocation type="plasmid" evidence="11 12">
    <name>unnamed2</name>
</geneLocation>
<evidence type="ECO:0000256" key="8">
    <source>
        <dbReference type="SAM" id="MobiDB-lite"/>
    </source>
</evidence>
<dbReference type="PANTHER" id="PTHR30521:SF4">
    <property type="entry name" value="DEFERROCHELATASE"/>
    <property type="match status" value="1"/>
</dbReference>
<dbReference type="InterPro" id="IPR048328">
    <property type="entry name" value="Dyp_perox_C"/>
</dbReference>
<feature type="compositionally biased region" description="Basic and acidic residues" evidence="8">
    <location>
        <begin position="268"/>
        <end position="282"/>
    </location>
</feature>
<dbReference type="SUPFAM" id="SSF54909">
    <property type="entry name" value="Dimeric alpha+beta barrel"/>
    <property type="match status" value="1"/>
</dbReference>